<protein>
    <recommendedName>
        <fullName evidence="1">HTH marR-type domain-containing protein</fullName>
    </recommendedName>
</protein>
<sequence>MLGALKQELRKINGFGASFFRVAATRTEMAADTDIQVLDILDLAGDVSAGQLAELLGMTTGATARILNRLEEAGLVRRERDPNDGRRVIVRLERDKDDMARLSPMFDALGKTWEELVSDYDDEQIAFLLAFLTRLNTSTGKEILRLQEAPSSEEKIFSAPLEGLSSARLVVPTSIQLVLRASEGIGELYQARFEGAVPNVVTKNGVVTLRYPRRLLGLVGEQREAAFTLNAAIPWQIVIQGGGSDITAELGNLKLASFEIKGGGSKVHLALPVPSDVVPIRISGGGSEIMLRRPAGVAVRAILKGGGSTFVLDGQSSMRNNVWLQSDGFEPTAPYYSIEVISSGSMVTITSD</sequence>
<gene>
    <name evidence="2" type="ORF">KTC_27370</name>
</gene>
<evidence type="ECO:0000313" key="2">
    <source>
        <dbReference type="EMBL" id="BBH87986.1"/>
    </source>
</evidence>
<dbReference type="PROSITE" id="PS50995">
    <property type="entry name" value="HTH_MARR_2"/>
    <property type="match status" value="1"/>
</dbReference>
<dbReference type="PANTHER" id="PTHR33164:SF106">
    <property type="entry name" value="TRANSCRIPTIONAL REGULATORY PROTEIN"/>
    <property type="match status" value="1"/>
</dbReference>
<dbReference type="SMART" id="SM00418">
    <property type="entry name" value="HTH_ARSR"/>
    <property type="match status" value="1"/>
</dbReference>
<dbReference type="InterPro" id="IPR036388">
    <property type="entry name" value="WH-like_DNA-bd_sf"/>
</dbReference>
<organism evidence="2">
    <name type="scientific">Thermosporothrix sp. COM3</name>
    <dbReference type="NCBI Taxonomy" id="2490863"/>
    <lineage>
        <taxon>Bacteria</taxon>
        <taxon>Bacillati</taxon>
        <taxon>Chloroflexota</taxon>
        <taxon>Ktedonobacteria</taxon>
        <taxon>Ktedonobacterales</taxon>
        <taxon>Thermosporotrichaceae</taxon>
        <taxon>Thermosporothrix</taxon>
    </lineage>
</organism>
<evidence type="ECO:0000259" key="1">
    <source>
        <dbReference type="PROSITE" id="PS50995"/>
    </source>
</evidence>
<dbReference type="GO" id="GO:0003700">
    <property type="term" value="F:DNA-binding transcription factor activity"/>
    <property type="evidence" value="ECO:0007669"/>
    <property type="project" value="InterPro"/>
</dbReference>
<dbReference type="GO" id="GO:0006950">
    <property type="term" value="P:response to stress"/>
    <property type="evidence" value="ECO:0007669"/>
    <property type="project" value="TreeGrafter"/>
</dbReference>
<dbReference type="SUPFAM" id="SSF46785">
    <property type="entry name" value="Winged helix' DNA-binding domain"/>
    <property type="match status" value="1"/>
</dbReference>
<dbReference type="PANTHER" id="PTHR33164">
    <property type="entry name" value="TRANSCRIPTIONAL REGULATOR, MARR FAMILY"/>
    <property type="match status" value="1"/>
</dbReference>
<dbReference type="InterPro" id="IPR001845">
    <property type="entry name" value="HTH_ArsR_DNA-bd_dom"/>
</dbReference>
<dbReference type="InterPro" id="IPR000835">
    <property type="entry name" value="HTH_MarR-typ"/>
</dbReference>
<dbReference type="InterPro" id="IPR039422">
    <property type="entry name" value="MarR/SlyA-like"/>
</dbReference>
<dbReference type="AlphaFoldDB" id="A0A455SJS2"/>
<dbReference type="Gene3D" id="1.10.10.10">
    <property type="entry name" value="Winged helix-like DNA-binding domain superfamily/Winged helix DNA-binding domain"/>
    <property type="match status" value="1"/>
</dbReference>
<dbReference type="EMBL" id="AP019376">
    <property type="protein sequence ID" value="BBH87986.1"/>
    <property type="molecule type" value="Genomic_DNA"/>
</dbReference>
<dbReference type="Pfam" id="PF12802">
    <property type="entry name" value="MarR_2"/>
    <property type="match status" value="1"/>
</dbReference>
<dbReference type="InterPro" id="IPR011991">
    <property type="entry name" value="ArsR-like_HTH"/>
</dbReference>
<dbReference type="CDD" id="cd00090">
    <property type="entry name" value="HTH_ARSR"/>
    <property type="match status" value="1"/>
</dbReference>
<reference evidence="2" key="1">
    <citation type="submission" date="2018-12" db="EMBL/GenBank/DDBJ databases">
        <title>Novel natural products biosynthetic potential of the class Ktedonobacteria.</title>
        <authorList>
            <person name="Zheng Y."/>
            <person name="Saitou A."/>
            <person name="Wang C.M."/>
            <person name="Toyoda A."/>
            <person name="Minakuchi Y."/>
            <person name="Sekiguchi Y."/>
            <person name="Ueda K."/>
            <person name="Takano H."/>
            <person name="Sakai Y."/>
            <person name="Yokota A."/>
            <person name="Yabe S."/>
        </authorList>
    </citation>
    <scope>NUCLEOTIDE SEQUENCE</scope>
    <source>
        <strain evidence="2">COM3</strain>
    </source>
</reference>
<dbReference type="InterPro" id="IPR036390">
    <property type="entry name" value="WH_DNA-bd_sf"/>
</dbReference>
<accession>A0A455SJS2</accession>
<dbReference type="PRINTS" id="PR00598">
    <property type="entry name" value="HTHMARR"/>
</dbReference>
<dbReference type="SMART" id="SM00347">
    <property type="entry name" value="HTH_MARR"/>
    <property type="match status" value="1"/>
</dbReference>
<name>A0A455SJS2_9CHLR</name>
<proteinExistence type="predicted"/>
<feature type="domain" description="HTH marR-type" evidence="1">
    <location>
        <begin position="1"/>
        <end position="137"/>
    </location>
</feature>